<accession>A0A0A1UBG2</accession>
<dbReference type="EMBL" id="KB206481">
    <property type="protein sequence ID" value="ELP90997.1"/>
    <property type="molecule type" value="Genomic_DNA"/>
</dbReference>
<evidence type="ECO:0000256" key="1">
    <source>
        <dbReference type="ARBA" id="ARBA00022741"/>
    </source>
</evidence>
<dbReference type="VEuPathDB" id="AmoebaDB:EIN_280140"/>
<keyword evidence="1 3" id="KW-0547">Nucleotide-binding</keyword>
<dbReference type="KEGG" id="eiv:EIN_280140"/>
<dbReference type="InterPro" id="IPR000742">
    <property type="entry name" value="EGF"/>
</dbReference>
<dbReference type="SUPFAM" id="SSF57184">
    <property type="entry name" value="Growth factor receptor domain"/>
    <property type="match status" value="8"/>
</dbReference>
<dbReference type="Gene3D" id="1.10.510.10">
    <property type="entry name" value="Transferase(Phosphotransferase) domain 1"/>
    <property type="match status" value="1"/>
</dbReference>
<gene>
    <name evidence="7" type="ORF">EIN_280140</name>
</gene>
<dbReference type="PANTHER" id="PTHR45756">
    <property type="entry name" value="PALMITOYLTRANSFERASE"/>
    <property type="match status" value="1"/>
</dbReference>
<keyword evidence="8" id="KW-1185">Reference proteome</keyword>
<dbReference type="OrthoDB" id="339325at2759"/>
<name>A0A0A1UBG2_ENTIV</name>
<dbReference type="InterPro" id="IPR008271">
    <property type="entry name" value="Ser/Thr_kinase_AS"/>
</dbReference>
<dbReference type="InterPro" id="IPR006212">
    <property type="entry name" value="Furin_repeat"/>
</dbReference>
<reference evidence="7 8" key="1">
    <citation type="submission" date="2012-10" db="EMBL/GenBank/DDBJ databases">
        <authorList>
            <person name="Zafar N."/>
            <person name="Inman J."/>
            <person name="Hall N."/>
            <person name="Lorenzi H."/>
            <person name="Caler E."/>
        </authorList>
    </citation>
    <scope>NUCLEOTIDE SEQUENCE [LARGE SCALE GENOMIC DNA]</scope>
    <source>
        <strain evidence="7 8">IP1</strain>
    </source>
</reference>
<dbReference type="SMART" id="SM00181">
    <property type="entry name" value="EGF"/>
    <property type="match status" value="16"/>
</dbReference>
<organism evidence="7 8">
    <name type="scientific">Entamoeba invadens IP1</name>
    <dbReference type="NCBI Taxonomy" id="370355"/>
    <lineage>
        <taxon>Eukaryota</taxon>
        <taxon>Amoebozoa</taxon>
        <taxon>Evosea</taxon>
        <taxon>Archamoebae</taxon>
        <taxon>Mastigamoebida</taxon>
        <taxon>Entamoebidae</taxon>
        <taxon>Entamoeba</taxon>
    </lineage>
</organism>
<dbReference type="SUPFAM" id="SSF56112">
    <property type="entry name" value="Protein kinase-like (PK-like)"/>
    <property type="match status" value="1"/>
</dbReference>
<feature type="transmembrane region" description="Helical" evidence="4">
    <location>
        <begin position="1261"/>
        <end position="1289"/>
    </location>
</feature>
<evidence type="ECO:0000256" key="2">
    <source>
        <dbReference type="ARBA" id="ARBA00022840"/>
    </source>
</evidence>
<keyword evidence="2 3" id="KW-0067">ATP-binding</keyword>
<dbReference type="PROSITE" id="PS50011">
    <property type="entry name" value="PROTEIN_KINASE_DOM"/>
    <property type="match status" value="1"/>
</dbReference>
<dbReference type="InterPro" id="IPR053215">
    <property type="entry name" value="TKL_Ser/Thr_kinase"/>
</dbReference>
<sequence length="1707" mass="192811">MFCEIFMFFVAYSISKNVRWCFDLNIVFCYQEDFVCPYDNQLKSFNTQIVLNRTVLRHYKELNIKCNFTNKLSLSFSDELNSVFQFEFSEKRTQYILNSTLLQIIESDEFYQNNLTKLQNEKTTKMYTKGASCANGTYLNGQNCYYCDQSCQTCEDFSINNCNDCSSGYYKTNNSCFQCHPYCETCISNEQNSCLKCKPGFYLVDGSCYLCPKNCAACNFRQYCTKCKPTYYLIILENVCLKCKENCLTCTSKACSSCVDGYYLSGDVCKKCVTFCKTCQLEVAVRCTSCFEGYYLNFITGWCSPCNSSLCSICTDGKESSCVLCKENLYLSNGKCLKCDSTCKTCFGPNNDNCNSCDNNSYLINNTCNKCYSYRCYQCYNNTMSGCYLCQPGYYVSAGNCKQCSSNCLECTGFITCSTCNNGYYLNVTSNKCLPCYYTKLCASCSNSTSVGCTQCNQGYYLTTTRTCVACPLSCTACKEMGDITPTCTACYTPFYLKDGVCIHCDNNCKTCEDSSTTCTSCIDGQMYLNKNKCVACNMCSPSHCFSTGCSLCNKTNYYPDEFNCFQCDSSCLTCNGGSSKNCTSCKEGQYLMEGKCILCDSNCGENNCSSDMGCQECQNGYYPKNKICVPCSTINNCVSCSNSTEECIECSGIFVIENGICVCENGSYQNTTTTCDSCFNHIDNCQICESNFNDQNLYNNVSCKKCYPPYYMSNNLCISCPPGTYFENEMCHTNDANCQNQSASNECILCQSGYTLRNKKCEPFVDCKSESQIGCEECDYTINVDGKCTKPQNDCKYEINDFENRKCLQCYDGYLLIDETCFEAEKTNTIIQNNLTYTCDTQEYLNQNNMCVDCKQNMLNTNGCQLYNGNVISTKCDVNYVMDIINNKCIVSEMCLTYVSGDCVDCDNSVHRVIKNNLCIEKTYDKCVKYHITECIICEENYLISNGKCTSKGELNCENSNQFTCVKCEDNYHNVIYSLDEYCQANTDNIKFQKSTNNSTTILECSDNYLLSNNLCIQKVDKLNIKKSDDTLCTILTPKGCLKCVNGFYLDNSKNCVKCSNNCVECYNDTYCLSCNKTSNLFLTTNNSCQSLEILNNTCKLLMPTKTSCAICYDGYLRENGDCVPCDVSCATCLETKKCLTCKENYFLIQSESFLCQSYDNLTRCLHKTPHGCTLCDDGYYVDTQIPRCFKCDSNCDNCVTSQSCVTCSIDYILINNVCVSISNITHCIKATNNICTQCENDFKVSDNGITCVDNNSLNYGVVIGIPIASFILLVIIILLLIIIIYIISHKTRKEKEKEICIFNMKKSNISFTKLNDFLVSNLDQIKFENETNSDLNIPVDLETRALICIGNISKDKIKVQMSVVDGCELYSIRTSPPLVTLTKDEACEFEVFLKPNCSCCIKEQILCTSFSISKGVQTSTNIKISAQTILTTKLDYHELKEDKKLGEGSFGIVYLGTFRGNKVAIKKLKESSSVVEQFNEFENEVSMLDKFRSEYIVHFYGAVFIPNKVCMVTEFAPFGSLQDLIDKRKNSEERVPKNVRYKIMLDATLGLEYLHLNGVVHRDIKPDNILVFSLELMNDKVNGKLTDFGSARNINLLMTNMTFTKGVGTPKYMAPEVLNKEKYKMPCDIFSLGTSMYEVFSWKSAFTEKQFKYAWDIADFISAGKQLQKHENMTNSEFEIIKKMWEFEPQKRLKSGEIVSLLQKL</sequence>
<keyword evidence="7" id="KW-0675">Receptor</keyword>
<evidence type="ECO:0000256" key="3">
    <source>
        <dbReference type="PROSITE-ProRule" id="PRU10141"/>
    </source>
</evidence>
<dbReference type="OMA" id="ISNITHC"/>
<dbReference type="GeneID" id="14889965"/>
<feature type="domain" description="Protein kinase" evidence="5">
    <location>
        <begin position="1441"/>
        <end position="1707"/>
    </location>
</feature>
<evidence type="ECO:0000313" key="8">
    <source>
        <dbReference type="Proteomes" id="UP000014680"/>
    </source>
</evidence>
<protein>
    <submittedName>
        <fullName evidence="7">Fibroblast growth factor receptor 1, putative</fullName>
        <ecNumber evidence="7">2.7.11.25</ecNumber>
    </submittedName>
</protein>
<dbReference type="InterPro" id="IPR000719">
    <property type="entry name" value="Prot_kinase_dom"/>
</dbReference>
<keyword evidence="4" id="KW-0472">Membrane</keyword>
<evidence type="ECO:0000259" key="5">
    <source>
        <dbReference type="PROSITE" id="PS50011"/>
    </source>
</evidence>
<evidence type="ECO:0000256" key="4">
    <source>
        <dbReference type="SAM" id="Phobius"/>
    </source>
</evidence>
<dbReference type="InterPro" id="IPR011009">
    <property type="entry name" value="Kinase-like_dom_sf"/>
</dbReference>
<dbReference type="PANTHER" id="PTHR45756:SF1">
    <property type="entry name" value="PROTEIN KINASE DOMAIN CONTAINING PROTEIN"/>
    <property type="match status" value="1"/>
</dbReference>
<proteinExistence type="predicted"/>
<keyword evidence="4" id="KW-0812">Transmembrane</keyword>
<dbReference type="Proteomes" id="UP000014680">
    <property type="component" value="Unassembled WGS sequence"/>
</dbReference>
<feature type="domain" description="4Fe-4S ferredoxin-type" evidence="6">
    <location>
        <begin position="525"/>
        <end position="555"/>
    </location>
</feature>
<dbReference type="Gene3D" id="3.30.200.20">
    <property type="entry name" value="Phosphorylase Kinase, domain 1"/>
    <property type="match status" value="1"/>
</dbReference>
<feature type="binding site" evidence="3">
    <location>
        <position position="1469"/>
    </location>
    <ligand>
        <name>ATP</name>
        <dbReference type="ChEBI" id="CHEBI:30616"/>
    </ligand>
</feature>
<dbReference type="InterPro" id="IPR017441">
    <property type="entry name" value="Protein_kinase_ATP_BS"/>
</dbReference>
<dbReference type="SMART" id="SM00261">
    <property type="entry name" value="FU"/>
    <property type="match status" value="12"/>
</dbReference>
<dbReference type="GO" id="GO:0005524">
    <property type="term" value="F:ATP binding"/>
    <property type="evidence" value="ECO:0007669"/>
    <property type="project" value="UniProtKB-UniRule"/>
</dbReference>
<evidence type="ECO:0000313" key="7">
    <source>
        <dbReference type="EMBL" id="ELP90997.1"/>
    </source>
</evidence>
<dbReference type="Pfam" id="PF00069">
    <property type="entry name" value="Pkinase"/>
    <property type="match status" value="1"/>
</dbReference>
<dbReference type="Gene3D" id="2.10.220.10">
    <property type="entry name" value="Hormone Receptor, Insulin-like Growth Factor Receptor 1, Chain A, domain 2"/>
    <property type="match status" value="3"/>
</dbReference>
<evidence type="ECO:0000259" key="6">
    <source>
        <dbReference type="PROSITE" id="PS51379"/>
    </source>
</evidence>
<dbReference type="SMART" id="SM00220">
    <property type="entry name" value="S_TKc"/>
    <property type="match status" value="1"/>
</dbReference>
<dbReference type="InterPro" id="IPR009030">
    <property type="entry name" value="Growth_fac_rcpt_cys_sf"/>
</dbReference>
<dbReference type="RefSeq" id="XP_004257768.1">
    <property type="nucleotide sequence ID" value="XM_004257720.1"/>
</dbReference>
<dbReference type="PROSITE" id="PS00107">
    <property type="entry name" value="PROTEIN_KINASE_ATP"/>
    <property type="match status" value="1"/>
</dbReference>
<keyword evidence="4" id="KW-1133">Transmembrane helix</keyword>
<dbReference type="InterPro" id="IPR017896">
    <property type="entry name" value="4Fe4S_Fe-S-bd"/>
</dbReference>
<keyword evidence="7" id="KW-0808">Transferase</keyword>
<dbReference type="GO" id="GO:0004709">
    <property type="term" value="F:MAP kinase kinase kinase activity"/>
    <property type="evidence" value="ECO:0007669"/>
    <property type="project" value="UniProtKB-EC"/>
</dbReference>
<dbReference type="CDD" id="cd00064">
    <property type="entry name" value="FU"/>
    <property type="match status" value="2"/>
</dbReference>
<dbReference type="PROSITE" id="PS00108">
    <property type="entry name" value="PROTEIN_KINASE_ST"/>
    <property type="match status" value="1"/>
</dbReference>
<dbReference type="EC" id="2.7.11.25" evidence="7"/>
<dbReference type="PROSITE" id="PS51379">
    <property type="entry name" value="4FE4S_FER_2"/>
    <property type="match status" value="1"/>
</dbReference>